<dbReference type="InterPro" id="IPR037883">
    <property type="entry name" value="Knr4/Smi1-like_sf"/>
</dbReference>
<organism evidence="2 3">
    <name type="scientific">Mycolicibacterium peregrinum</name>
    <name type="common">Mycobacterium peregrinum</name>
    <dbReference type="NCBI Taxonomy" id="43304"/>
    <lineage>
        <taxon>Bacteria</taxon>
        <taxon>Bacillati</taxon>
        <taxon>Actinomycetota</taxon>
        <taxon>Actinomycetes</taxon>
        <taxon>Mycobacteriales</taxon>
        <taxon>Mycobacteriaceae</taxon>
        <taxon>Mycolicibacterium</taxon>
    </lineage>
</organism>
<keyword evidence="3" id="KW-1185">Reference proteome</keyword>
<comment type="caution">
    <text evidence="2">The sequence shown here is derived from an EMBL/GenBank/DDBJ whole genome shotgun (WGS) entry which is preliminary data.</text>
</comment>
<dbReference type="Gene3D" id="3.40.1580.10">
    <property type="entry name" value="SMI1/KNR4-like"/>
    <property type="match status" value="1"/>
</dbReference>
<sequence length="439" mass="46859">MSALRDLTVWLPALEAQLRNAPPGVDLVEYTGTVGQGSMGGSHRMDGNSPNRGLSGHDWSEELFALAKQYDIDCVGVVLRSSRSGIREVDLIELPGCVTSLPGGGIVGTLVLHDGALPALYRRRPDPTVAAGPAHSADPAALARLVAQKIPDATPATPEQLAEVEARLGVPLTDEVRAIYLTAGRGEIVIDEDADFYGMELIPLDDNEFRHWYLPEHRMSDWAFGAMETLGPDPSGRIQPLAATPLWFPVGHDGYGDAYAVDLTPAEHGHRGQVVFLDHEQSAGATYLGDSLTELLVHGREGDGTGPIRDATTAHVNDGTGITITDAAQEADLEVLSLGRLDKPVDLSPLLDHPRIRTINAGPGTLTDPRQLTRFPALEYLSTGLAEWRVLLDVGQVPSQLLAAGIGGGDQDVAAAVGTANELLQLWGRPLIETARLRQ</sequence>
<dbReference type="AlphaFoldDB" id="A0A4Z0HWE6"/>
<dbReference type="EMBL" id="RWKA01000001">
    <property type="protein sequence ID" value="TGB47615.1"/>
    <property type="molecule type" value="Genomic_DNA"/>
</dbReference>
<name>A0A4Z0HWE6_MYCPR</name>
<protein>
    <submittedName>
        <fullName evidence="2">SMI1/KNR4 family protein</fullName>
    </submittedName>
</protein>
<evidence type="ECO:0000313" key="2">
    <source>
        <dbReference type="EMBL" id="TGB47615.1"/>
    </source>
</evidence>
<dbReference type="Proteomes" id="UP000297792">
    <property type="component" value="Unassembled WGS sequence"/>
</dbReference>
<dbReference type="RefSeq" id="WP_135358541.1">
    <property type="nucleotide sequence ID" value="NZ_RWJZ01000001.1"/>
</dbReference>
<dbReference type="SUPFAM" id="SSF160631">
    <property type="entry name" value="SMI1/KNR4-like"/>
    <property type="match status" value="1"/>
</dbReference>
<dbReference type="InterPro" id="IPR018958">
    <property type="entry name" value="Knr4/Smi1-like_dom"/>
</dbReference>
<evidence type="ECO:0000259" key="1">
    <source>
        <dbReference type="SMART" id="SM00860"/>
    </source>
</evidence>
<dbReference type="Pfam" id="PF09346">
    <property type="entry name" value="SMI1_KNR4"/>
    <property type="match status" value="1"/>
</dbReference>
<reference evidence="2 3" key="1">
    <citation type="submission" date="2018-12" db="EMBL/GenBank/DDBJ databases">
        <title>Draft genome sequences of Mycolicibacterium peregrinum isolated from a pig with lymphadenitis and from soil on the same Japanese pig farm.</title>
        <authorList>
            <person name="Komatsu T."/>
            <person name="Ohya K."/>
            <person name="Sawai K."/>
            <person name="Odoi J.O."/>
            <person name="Otsu K."/>
            <person name="Ota A."/>
            <person name="Ito T."/>
            <person name="Kawai M."/>
            <person name="Maruyama F."/>
        </authorList>
    </citation>
    <scope>NUCLEOTIDE SEQUENCE [LARGE SCALE GENOMIC DNA]</scope>
    <source>
        <strain evidence="2 3">138</strain>
    </source>
</reference>
<gene>
    <name evidence="2" type="ORF">EJD98_01465</name>
</gene>
<feature type="domain" description="Knr4/Smi1-like" evidence="1">
    <location>
        <begin position="155"/>
        <end position="298"/>
    </location>
</feature>
<evidence type="ECO:0000313" key="3">
    <source>
        <dbReference type="Proteomes" id="UP000297792"/>
    </source>
</evidence>
<proteinExistence type="predicted"/>
<dbReference type="SMART" id="SM00860">
    <property type="entry name" value="SMI1_KNR4"/>
    <property type="match status" value="1"/>
</dbReference>
<accession>A0A4Z0HWE6</accession>